<name>A0A4R2ES75_9BACT</name>
<reference evidence="1 2" key="1">
    <citation type="submission" date="2019-03" db="EMBL/GenBank/DDBJ databases">
        <title>Genomic Encyclopedia of Archaeal and Bacterial Type Strains, Phase II (KMG-II): from individual species to whole genera.</title>
        <authorList>
            <person name="Goeker M."/>
        </authorList>
    </citation>
    <scope>NUCLEOTIDE SEQUENCE [LARGE SCALE GENOMIC DNA]</scope>
    <source>
        <strain evidence="1 2">RL-C</strain>
    </source>
</reference>
<sequence length="36" mass="4118">MLIPYLCQKLTESSLRSSKECITQFALNLKLPEFAT</sequence>
<accession>A0A4R2ES75</accession>
<gene>
    <name evidence="1" type="ORF">CLV25_10239</name>
</gene>
<dbReference type="Proteomes" id="UP000294830">
    <property type="component" value="Unassembled WGS sequence"/>
</dbReference>
<protein>
    <submittedName>
        <fullName evidence="1">Uncharacterized protein</fullName>
    </submittedName>
</protein>
<evidence type="ECO:0000313" key="1">
    <source>
        <dbReference type="EMBL" id="TCN72078.1"/>
    </source>
</evidence>
<comment type="caution">
    <text evidence="1">The sequence shown here is derived from an EMBL/GenBank/DDBJ whole genome shotgun (WGS) entry which is preliminary data.</text>
</comment>
<dbReference type="EMBL" id="SLWB01000002">
    <property type="protein sequence ID" value="TCN72078.1"/>
    <property type="molecule type" value="Genomic_DNA"/>
</dbReference>
<organism evidence="1 2">
    <name type="scientific">Acetobacteroides hydrogenigenes</name>
    <dbReference type="NCBI Taxonomy" id="979970"/>
    <lineage>
        <taxon>Bacteria</taxon>
        <taxon>Pseudomonadati</taxon>
        <taxon>Bacteroidota</taxon>
        <taxon>Bacteroidia</taxon>
        <taxon>Bacteroidales</taxon>
        <taxon>Rikenellaceae</taxon>
        <taxon>Acetobacteroides</taxon>
    </lineage>
</organism>
<keyword evidence="2" id="KW-1185">Reference proteome</keyword>
<proteinExistence type="predicted"/>
<evidence type="ECO:0000313" key="2">
    <source>
        <dbReference type="Proteomes" id="UP000294830"/>
    </source>
</evidence>
<dbReference type="AlphaFoldDB" id="A0A4R2ES75"/>